<protein>
    <submittedName>
        <fullName evidence="3">Prolycopene isomerase, chloroplastic</fullName>
    </submittedName>
</protein>
<dbReference type="SUPFAM" id="SSF51905">
    <property type="entry name" value="FAD/NAD(P)-binding domain"/>
    <property type="match status" value="1"/>
</dbReference>
<name>A0A9N8E5S3_9STRA</name>
<reference evidence="3" key="1">
    <citation type="submission" date="2020-06" db="EMBL/GenBank/DDBJ databases">
        <authorList>
            <consortium name="Plant Systems Biology data submission"/>
        </authorList>
    </citation>
    <scope>NUCLEOTIDE SEQUENCE</scope>
    <source>
        <strain evidence="3">D6</strain>
    </source>
</reference>
<dbReference type="GO" id="GO:0016853">
    <property type="term" value="F:isomerase activity"/>
    <property type="evidence" value="ECO:0007669"/>
    <property type="project" value="UniProtKB-KW"/>
</dbReference>
<dbReference type="AlphaFoldDB" id="A0A9N8E5S3"/>
<sequence>MRISFLLFLLGTLSVDAFAPTSRVSTRFRLAAATESVPQQPDVEEVDVVVVGAGIGGLSCAALSSYYGLETVCLEAHDTAGGVAHSFDRYSSASKTVPFRFDAGPSLISGCSRPSTNPLRQLLDAVGTSNEIEWKQYDGWIIHDYADGKSFKLTTGDSGAFEKALEEKEGKASREAFEAFKDKILADGGISEVSAYIPPFALRGDIWIGASLAQYFLKLLRIGTKGLLLTGPFSKLMDMYELQDEFVRKFFDYLAFALSGLDAAHTQAAPVAYMMSDLHKPGMVLDYPMGGMDSLIQSLVSGCEKHGGQVRVNSRVDRFLLEEGSGVFGGNQAECHGVVLADGKVIKARKGVVSNVPLWNMASILDTSTGENDSGAVAEAVREIRQQADGMEMTGSFMHLHLGIPKDGLGDVECHHSVLDFSIDVTAEQNMVIISIPTVFDPNLAPEGYHIVHAYTAACDSFDDWQKYLETEQDSGIVGSSPNAGAASKYNTMDGYNELKEQKAEVLWKAIECVIPDVRDRAKQEGSIVMIGTPLTHRRYNQRFRGTYGPAPGSGKDVWELPGASTKIKGLLACGDTTFPGIGLPGVAASGTVAANTLVDVQKQTELMNRLRESGALQ</sequence>
<dbReference type="GO" id="GO:0016491">
    <property type="term" value="F:oxidoreductase activity"/>
    <property type="evidence" value="ECO:0007669"/>
    <property type="project" value="InterPro"/>
</dbReference>
<evidence type="ECO:0000259" key="2">
    <source>
        <dbReference type="Pfam" id="PF01593"/>
    </source>
</evidence>
<dbReference type="PANTHER" id="PTHR46313">
    <property type="match status" value="1"/>
</dbReference>
<feature type="signal peptide" evidence="1">
    <location>
        <begin position="1"/>
        <end position="17"/>
    </location>
</feature>
<keyword evidence="1" id="KW-0732">Signal</keyword>
<dbReference type="EMBL" id="CAICTM010000569">
    <property type="protein sequence ID" value="CAB9513091.1"/>
    <property type="molecule type" value="Genomic_DNA"/>
</dbReference>
<feature type="domain" description="Amine oxidase" evidence="2">
    <location>
        <begin position="55"/>
        <end position="467"/>
    </location>
</feature>
<dbReference type="Gene3D" id="3.50.50.60">
    <property type="entry name" value="FAD/NAD(P)-binding domain"/>
    <property type="match status" value="2"/>
</dbReference>
<organism evidence="3 4">
    <name type="scientific">Seminavis robusta</name>
    <dbReference type="NCBI Taxonomy" id="568900"/>
    <lineage>
        <taxon>Eukaryota</taxon>
        <taxon>Sar</taxon>
        <taxon>Stramenopiles</taxon>
        <taxon>Ochrophyta</taxon>
        <taxon>Bacillariophyta</taxon>
        <taxon>Bacillariophyceae</taxon>
        <taxon>Bacillariophycidae</taxon>
        <taxon>Naviculales</taxon>
        <taxon>Naviculaceae</taxon>
        <taxon>Seminavis</taxon>
    </lineage>
</organism>
<dbReference type="InterPro" id="IPR002937">
    <property type="entry name" value="Amino_oxidase"/>
</dbReference>
<dbReference type="InterPro" id="IPR045892">
    <property type="entry name" value="CrtISO-like"/>
</dbReference>
<dbReference type="Proteomes" id="UP001153069">
    <property type="component" value="Unassembled WGS sequence"/>
</dbReference>
<feature type="chain" id="PRO_5040124813" evidence="1">
    <location>
        <begin position="18"/>
        <end position="618"/>
    </location>
</feature>
<dbReference type="PANTHER" id="PTHR46313:SF3">
    <property type="entry name" value="PROLYCOPENE ISOMERASE, CHLOROPLASTIC"/>
    <property type="match status" value="1"/>
</dbReference>
<dbReference type="Pfam" id="PF01593">
    <property type="entry name" value="Amino_oxidase"/>
    <property type="match status" value="1"/>
</dbReference>
<proteinExistence type="predicted"/>
<accession>A0A9N8E5S3</accession>
<evidence type="ECO:0000256" key="1">
    <source>
        <dbReference type="SAM" id="SignalP"/>
    </source>
</evidence>
<comment type="caution">
    <text evidence="3">The sequence shown here is derived from an EMBL/GenBank/DDBJ whole genome shotgun (WGS) entry which is preliminary data.</text>
</comment>
<evidence type="ECO:0000313" key="3">
    <source>
        <dbReference type="EMBL" id="CAB9513091.1"/>
    </source>
</evidence>
<keyword evidence="3" id="KW-0413">Isomerase</keyword>
<gene>
    <name evidence="3" type="ORF">SEMRO_570_G168610.1</name>
</gene>
<dbReference type="InterPro" id="IPR036188">
    <property type="entry name" value="FAD/NAD-bd_sf"/>
</dbReference>
<keyword evidence="4" id="KW-1185">Reference proteome</keyword>
<dbReference type="OrthoDB" id="7777654at2759"/>
<evidence type="ECO:0000313" key="4">
    <source>
        <dbReference type="Proteomes" id="UP001153069"/>
    </source>
</evidence>
<dbReference type="GO" id="GO:0016116">
    <property type="term" value="P:carotenoid metabolic process"/>
    <property type="evidence" value="ECO:0007669"/>
    <property type="project" value="InterPro"/>
</dbReference>